<dbReference type="GeneID" id="10361291"/>
<dbReference type="STRING" id="999630.TUZN_1777"/>
<dbReference type="InterPro" id="IPR016618">
    <property type="entry name" value="UCP014422"/>
</dbReference>
<name>F2L3J9_THEU7</name>
<dbReference type="Proteomes" id="UP000008138">
    <property type="component" value="Chromosome"/>
</dbReference>
<reference key="2">
    <citation type="submission" date="2011-03" db="EMBL/GenBank/DDBJ databases">
        <title>Complete genome sequence of the thermoacidophilic crenarchaeon Thermoproteus uzoniensis 768-20.</title>
        <authorList>
            <person name="Mardanov A.V."/>
            <person name="Gumerov V.M."/>
            <person name="Beletsky A.V."/>
            <person name="Prokofeva M.I."/>
            <person name="Bonch-Osmolovskaya E.A."/>
            <person name="Ravin N.V."/>
            <person name="Skryabin K.G."/>
        </authorList>
    </citation>
    <scope>NUCLEOTIDE SEQUENCE</scope>
    <source>
        <strain>768-20</strain>
    </source>
</reference>
<evidence type="ECO:0000313" key="1">
    <source>
        <dbReference type="EMBL" id="AEA13238.1"/>
    </source>
</evidence>
<protein>
    <submittedName>
        <fullName evidence="1">Uncharacterized protein</fullName>
    </submittedName>
</protein>
<dbReference type="EMBL" id="CP002590">
    <property type="protein sequence ID" value="AEA13238.1"/>
    <property type="molecule type" value="Genomic_DNA"/>
</dbReference>
<dbReference type="HOGENOM" id="CLU_142655_0_0_2"/>
<reference evidence="1 2" key="1">
    <citation type="journal article" date="2011" name="J. Bacteriol.">
        <title>Complete genome sequence of the thermoacidophilic crenarchaeon Thermoproteus uzoniensis 768-20.</title>
        <authorList>
            <person name="Mardanov A.V."/>
            <person name="Gumerov V.M."/>
            <person name="Beletsky A.V."/>
            <person name="Prokofeva M.I."/>
            <person name="Bonch-Osmolovskaya E.A."/>
            <person name="Ravin N.V."/>
            <person name="Skryabin K.G."/>
        </authorList>
    </citation>
    <scope>NUCLEOTIDE SEQUENCE [LARGE SCALE GENOMIC DNA]</scope>
    <source>
        <strain evidence="1 2">768-20</strain>
    </source>
</reference>
<evidence type="ECO:0000313" key="2">
    <source>
        <dbReference type="Proteomes" id="UP000008138"/>
    </source>
</evidence>
<proteinExistence type="predicted"/>
<dbReference type="KEGG" id="tuz:TUZN_1777"/>
<dbReference type="PIRSF" id="PIRSF014422">
    <property type="entry name" value="UCP014422"/>
    <property type="match status" value="1"/>
</dbReference>
<gene>
    <name evidence="1" type="ordered locus">TUZN_1777</name>
</gene>
<dbReference type="eggNOG" id="arCOG04234">
    <property type="taxonomic scope" value="Archaea"/>
</dbReference>
<accession>F2L3J9</accession>
<dbReference type="RefSeq" id="WP_013680573.1">
    <property type="nucleotide sequence ID" value="NC_015315.1"/>
</dbReference>
<organism evidence="1 2">
    <name type="scientific">Thermoproteus uzoniensis (strain 768-20)</name>
    <dbReference type="NCBI Taxonomy" id="999630"/>
    <lineage>
        <taxon>Archaea</taxon>
        <taxon>Thermoproteota</taxon>
        <taxon>Thermoprotei</taxon>
        <taxon>Thermoproteales</taxon>
        <taxon>Thermoproteaceae</taxon>
        <taxon>Thermoproteus</taxon>
    </lineage>
</organism>
<sequence length="149" mass="16928">MRLPPRIKVLEALSAIADGRIKLLGDKEAEVVSSDGSRTYKVYVDLGRRAAYSDDNGTIYRGYVGYPIISFLMARGVLPVDERLGQALKGIPWRKLNEQYKKYDAVMELVKAQLKERGIPGEEVDRYIDLVMAHLRKLGLRLEKPAERH</sequence>
<keyword evidence="2" id="KW-1185">Reference proteome</keyword>
<dbReference type="OrthoDB" id="45301at2157"/>
<dbReference type="AlphaFoldDB" id="F2L3J9"/>